<evidence type="ECO:0000313" key="3">
    <source>
        <dbReference type="EMBL" id="TCP30992.1"/>
    </source>
</evidence>
<keyword evidence="4" id="KW-1185">Reference proteome</keyword>
<organism evidence="3 4">
    <name type="scientific">Scopulibacillus darangshiensis</name>
    <dbReference type="NCBI Taxonomy" id="442528"/>
    <lineage>
        <taxon>Bacteria</taxon>
        <taxon>Bacillati</taxon>
        <taxon>Bacillota</taxon>
        <taxon>Bacilli</taxon>
        <taxon>Bacillales</taxon>
        <taxon>Sporolactobacillaceae</taxon>
        <taxon>Scopulibacillus</taxon>
    </lineage>
</organism>
<keyword evidence="1" id="KW-0479">Metal-binding</keyword>
<keyword evidence="2" id="KW-0862">Zinc</keyword>
<dbReference type="AlphaFoldDB" id="A0A4R2P7X1"/>
<evidence type="ECO:0000256" key="1">
    <source>
        <dbReference type="ARBA" id="ARBA00022723"/>
    </source>
</evidence>
<dbReference type="SUPFAM" id="SSF51182">
    <property type="entry name" value="RmlC-like cupins"/>
    <property type="match status" value="1"/>
</dbReference>
<keyword evidence="3" id="KW-0413">Isomerase</keyword>
<dbReference type="EMBL" id="SLXK01000004">
    <property type="protein sequence ID" value="TCP30992.1"/>
    <property type="molecule type" value="Genomic_DNA"/>
</dbReference>
<dbReference type="InterPro" id="IPR014710">
    <property type="entry name" value="RmlC-like_jellyroll"/>
</dbReference>
<dbReference type="PANTHER" id="PTHR42742:SF3">
    <property type="entry name" value="FRUCTOKINASE"/>
    <property type="match status" value="1"/>
</dbReference>
<comment type="caution">
    <text evidence="3">The sequence shown here is derived from an EMBL/GenBank/DDBJ whole genome shotgun (WGS) entry which is preliminary data.</text>
</comment>
<dbReference type="InterPro" id="IPR016847">
    <property type="entry name" value="Man6P_Isoase_Firm_lng_prd"/>
</dbReference>
<dbReference type="RefSeq" id="WP_132744339.1">
    <property type="nucleotide sequence ID" value="NZ_SLXK01000004.1"/>
</dbReference>
<dbReference type="PIRSF" id="PIRSF026713">
    <property type="entry name" value="PMI_Firm_long_prd"/>
    <property type="match status" value="1"/>
</dbReference>
<protein>
    <submittedName>
        <fullName evidence="3">Mannose-6-phosphate isomerase class I</fullName>
    </submittedName>
</protein>
<dbReference type="CDD" id="cd07010">
    <property type="entry name" value="cupin_PMI_type_I_N_bac"/>
    <property type="match status" value="1"/>
</dbReference>
<dbReference type="GO" id="GO:0046872">
    <property type="term" value="F:metal ion binding"/>
    <property type="evidence" value="ECO:0007669"/>
    <property type="project" value="UniProtKB-KW"/>
</dbReference>
<dbReference type="Proteomes" id="UP000295416">
    <property type="component" value="Unassembled WGS sequence"/>
</dbReference>
<evidence type="ECO:0000256" key="2">
    <source>
        <dbReference type="ARBA" id="ARBA00022833"/>
    </source>
</evidence>
<dbReference type="GO" id="GO:0016853">
    <property type="term" value="F:isomerase activity"/>
    <property type="evidence" value="ECO:0007669"/>
    <property type="project" value="UniProtKB-KW"/>
</dbReference>
<dbReference type="OrthoDB" id="9808275at2"/>
<reference evidence="3 4" key="1">
    <citation type="submission" date="2019-03" db="EMBL/GenBank/DDBJ databases">
        <title>Genomic Encyclopedia of Type Strains, Phase IV (KMG-IV): sequencing the most valuable type-strain genomes for metagenomic binning, comparative biology and taxonomic classification.</title>
        <authorList>
            <person name="Goeker M."/>
        </authorList>
    </citation>
    <scope>NUCLEOTIDE SEQUENCE [LARGE SCALE GENOMIC DNA]</scope>
    <source>
        <strain evidence="3 4">DSM 19377</strain>
    </source>
</reference>
<proteinExistence type="predicted"/>
<accession>A0A4R2P7X1</accession>
<evidence type="ECO:0000313" key="4">
    <source>
        <dbReference type="Proteomes" id="UP000295416"/>
    </source>
</evidence>
<dbReference type="InterPro" id="IPR011051">
    <property type="entry name" value="RmlC_Cupin_sf"/>
</dbReference>
<dbReference type="InterPro" id="IPR051804">
    <property type="entry name" value="Carb_Metab_Reg_Kinase/Isom"/>
</dbReference>
<sequence length="581" mass="67846">MATYNKFPEIEVSDYDQCALQGYKDIVRALKRKASSLYDKRILVIDCYPGVRYEEIKKDLINPLNPKTVIFSDDIFYSGDKITEMIQRNLTDDRVFGVLSCHQLTEFIDHNKLVQVKNLIDNQKEGLIVVYGVGASLISEGDILIYADLARWEIQQRFRSGELPNWKMNNYNEDILRKYKRGFFFEWRIADRHKKQLYKKLDFLLDTNEKENPKFITKEAYLEGLKQVSQRPFRLVPYFDPGVWGGQWMKEVCGLDPNVENYAWSFDGVPEENSIYLRYGKVRVEIPSINVVFKHPIELLGNKVHARFGDEFPIRFDFLDTMGGQNLSLQVHPLTEYIQEHFGMQYTQDESYYLLDSKEDAVVYLGVKKDIDPFEMMNDLREAEKGELPFPDDKYINKVQAEKHDHFLIPAGTIHCSGKNVMVLEISATPYIFTFKLWDWGRVGMDGLPRPVHIDHGERVIQWDRDAKWVEENLINRVEGIAEGDGWREELTGLHEREFIETRRHWFFKPVLHSTHNSVNVLNLVEGEEAIVESPTGDFSPFVIRYAETFIIPECVKEYTIRPYGNSEGKEIATIKAFVRV</sequence>
<dbReference type="Gene3D" id="2.60.120.10">
    <property type="entry name" value="Jelly Rolls"/>
    <property type="match status" value="1"/>
</dbReference>
<name>A0A4R2P7X1_9BACL</name>
<gene>
    <name evidence="3" type="ORF">EV207_104171</name>
</gene>
<dbReference type="PANTHER" id="PTHR42742">
    <property type="entry name" value="TRANSCRIPTIONAL REPRESSOR MPRA"/>
    <property type="match status" value="1"/>
</dbReference>